<comment type="caution">
    <text evidence="11">The sequence shown here is derived from an EMBL/GenBank/DDBJ whole genome shotgun (WGS) entry which is preliminary data.</text>
</comment>
<name>A0A8J3E7H9_9PROT</name>
<evidence type="ECO:0000313" key="12">
    <source>
        <dbReference type="Proteomes" id="UP000646365"/>
    </source>
</evidence>
<reference evidence="11" key="2">
    <citation type="submission" date="2020-09" db="EMBL/GenBank/DDBJ databases">
        <authorList>
            <person name="Sun Q."/>
            <person name="Zhou Y."/>
        </authorList>
    </citation>
    <scope>NUCLEOTIDE SEQUENCE</scope>
    <source>
        <strain evidence="11">CGMCC 1.15725</strain>
    </source>
</reference>
<dbReference type="SMART" id="SM00382">
    <property type="entry name" value="AAA"/>
    <property type="match status" value="2"/>
</dbReference>
<keyword evidence="12" id="KW-1185">Reference proteome</keyword>
<keyword evidence="3" id="KW-1003">Cell membrane</keyword>
<reference evidence="11" key="1">
    <citation type="journal article" date="2014" name="Int. J. Syst. Evol. Microbiol.">
        <title>Complete genome sequence of Corynebacterium casei LMG S-19264T (=DSM 44701T), isolated from a smear-ripened cheese.</title>
        <authorList>
            <consortium name="US DOE Joint Genome Institute (JGI-PGF)"/>
            <person name="Walter F."/>
            <person name="Albersmeier A."/>
            <person name="Kalinowski J."/>
            <person name="Ruckert C."/>
        </authorList>
    </citation>
    <scope>NUCLEOTIDE SEQUENCE</scope>
    <source>
        <strain evidence="11">CGMCC 1.15725</strain>
    </source>
</reference>
<keyword evidence="7 11" id="KW-0067">ATP-binding</keyword>
<protein>
    <submittedName>
        <fullName evidence="11">Xylose ABC transporter ATP-binding protein</fullName>
    </submittedName>
</protein>
<dbReference type="PROSITE" id="PS50893">
    <property type="entry name" value="ABC_TRANSPORTER_2"/>
    <property type="match status" value="2"/>
</dbReference>
<dbReference type="AlphaFoldDB" id="A0A8J3E7H9"/>
<keyword evidence="9" id="KW-0472">Membrane</keyword>
<dbReference type="PROSITE" id="PS00211">
    <property type="entry name" value="ABC_TRANSPORTER_1"/>
    <property type="match status" value="1"/>
</dbReference>
<dbReference type="Pfam" id="PF00005">
    <property type="entry name" value="ABC_tran"/>
    <property type="match status" value="2"/>
</dbReference>
<dbReference type="GO" id="GO:0005886">
    <property type="term" value="C:plasma membrane"/>
    <property type="evidence" value="ECO:0007669"/>
    <property type="project" value="UniProtKB-SubCell"/>
</dbReference>
<dbReference type="Gene3D" id="3.40.50.300">
    <property type="entry name" value="P-loop containing nucleotide triphosphate hydrolases"/>
    <property type="match status" value="2"/>
</dbReference>
<keyword evidence="5" id="KW-0677">Repeat</keyword>
<dbReference type="InterPro" id="IPR003439">
    <property type="entry name" value="ABC_transporter-like_ATP-bd"/>
</dbReference>
<dbReference type="GO" id="GO:0005524">
    <property type="term" value="F:ATP binding"/>
    <property type="evidence" value="ECO:0007669"/>
    <property type="project" value="UniProtKB-KW"/>
</dbReference>
<evidence type="ECO:0000256" key="8">
    <source>
        <dbReference type="ARBA" id="ARBA00022967"/>
    </source>
</evidence>
<keyword evidence="2" id="KW-0813">Transport</keyword>
<dbReference type="CDD" id="cd03216">
    <property type="entry name" value="ABC_Carb_Monos_I"/>
    <property type="match status" value="1"/>
</dbReference>
<sequence>MDAILEMRGITKTFPGVNALDNVNLTVRRGEIHAIVGENGAGKSTLMKVLSGVYPHGSFEGQIVFQGEERQFRTIADSERAGIIIIHQELALVPQLSIAENVFLGNEQARRGVIDWMTVMRKTRALLDTVGLHEPPETLVTHLGVGKQQLVEIAKALSKEVKLLILDEPTASLNETDSNLLLDLLVSFKAEGITSILISHKLNEIAKVADAITVLRDGATVASFDCRAEPLSEDQIIRHMVGRALDDRYPKREPAIGDVLFEVKDWSVYHHRHAGRQVIKHIDLNVRRGEVVGLAGLMGAGRTEFAMSVFGRSYGRHITGKAFLDGREVDLSTIPKAIAAGIAYATEDRKHYGLVLDNSIMHNISLANLAGVARHLVIDDGREAAIANDYRRQLKIRSSDILQATVNLSGGNQQKVVLSKWLYADPQLLILDEPTRGIDVGAKYEIYTIINRLADEGKGVLMISSEMPELLGVCDRIYVMNEGRLVAEMPAAEASQERIMRAIVKGADVKGADRVEEMAS</sequence>
<dbReference type="InterPro" id="IPR050107">
    <property type="entry name" value="ABC_carbohydrate_import_ATPase"/>
</dbReference>
<keyword evidence="6" id="KW-0547">Nucleotide-binding</keyword>
<evidence type="ECO:0000259" key="10">
    <source>
        <dbReference type="PROSITE" id="PS50893"/>
    </source>
</evidence>
<organism evidence="11 12">
    <name type="scientific">Aliidongia dinghuensis</name>
    <dbReference type="NCBI Taxonomy" id="1867774"/>
    <lineage>
        <taxon>Bacteria</taxon>
        <taxon>Pseudomonadati</taxon>
        <taxon>Pseudomonadota</taxon>
        <taxon>Alphaproteobacteria</taxon>
        <taxon>Rhodospirillales</taxon>
        <taxon>Dongiaceae</taxon>
        <taxon>Aliidongia</taxon>
    </lineage>
</organism>
<dbReference type="RefSeq" id="WP_189051353.1">
    <property type="nucleotide sequence ID" value="NZ_BMJQ01000017.1"/>
</dbReference>
<evidence type="ECO:0000256" key="1">
    <source>
        <dbReference type="ARBA" id="ARBA00004202"/>
    </source>
</evidence>
<gene>
    <name evidence="11" type="ORF">GCM10011611_54760</name>
</gene>
<dbReference type="Proteomes" id="UP000646365">
    <property type="component" value="Unassembled WGS sequence"/>
</dbReference>
<dbReference type="InterPro" id="IPR003593">
    <property type="entry name" value="AAA+_ATPase"/>
</dbReference>
<evidence type="ECO:0000313" key="11">
    <source>
        <dbReference type="EMBL" id="GGF41381.1"/>
    </source>
</evidence>
<evidence type="ECO:0000256" key="2">
    <source>
        <dbReference type="ARBA" id="ARBA00022448"/>
    </source>
</evidence>
<dbReference type="InterPro" id="IPR027417">
    <property type="entry name" value="P-loop_NTPase"/>
</dbReference>
<dbReference type="PANTHER" id="PTHR43790:SF1">
    <property type="entry name" value="XYLOSE IMPORT ATP-BINDING PROTEIN XYLG"/>
    <property type="match status" value="1"/>
</dbReference>
<feature type="domain" description="ABC transporter" evidence="10">
    <location>
        <begin position="5"/>
        <end position="242"/>
    </location>
</feature>
<dbReference type="PANTHER" id="PTHR43790">
    <property type="entry name" value="CARBOHYDRATE TRANSPORT ATP-BINDING PROTEIN MG119-RELATED"/>
    <property type="match status" value="1"/>
</dbReference>
<evidence type="ECO:0000256" key="5">
    <source>
        <dbReference type="ARBA" id="ARBA00022737"/>
    </source>
</evidence>
<evidence type="ECO:0000256" key="4">
    <source>
        <dbReference type="ARBA" id="ARBA00022597"/>
    </source>
</evidence>
<proteinExistence type="predicted"/>
<evidence type="ECO:0000256" key="6">
    <source>
        <dbReference type="ARBA" id="ARBA00022741"/>
    </source>
</evidence>
<evidence type="ECO:0000256" key="3">
    <source>
        <dbReference type="ARBA" id="ARBA00022475"/>
    </source>
</evidence>
<dbReference type="GO" id="GO:0016887">
    <property type="term" value="F:ATP hydrolysis activity"/>
    <property type="evidence" value="ECO:0007669"/>
    <property type="project" value="InterPro"/>
</dbReference>
<evidence type="ECO:0000256" key="9">
    <source>
        <dbReference type="ARBA" id="ARBA00023136"/>
    </source>
</evidence>
<accession>A0A8J3E7H9</accession>
<dbReference type="InterPro" id="IPR053466">
    <property type="entry name" value="L-arabinose_ABC_transporter"/>
</dbReference>
<dbReference type="InterPro" id="IPR017871">
    <property type="entry name" value="ABC_transporter-like_CS"/>
</dbReference>
<dbReference type="NCBIfam" id="NF040905">
    <property type="entry name" value="GguA"/>
    <property type="match status" value="1"/>
</dbReference>
<dbReference type="FunFam" id="3.40.50.300:FF:000127">
    <property type="entry name" value="Ribose import ATP-binding protein RbsA"/>
    <property type="match status" value="1"/>
</dbReference>
<evidence type="ECO:0000256" key="7">
    <source>
        <dbReference type="ARBA" id="ARBA00022840"/>
    </source>
</evidence>
<comment type="subcellular location">
    <subcellularLocation>
        <location evidence="1">Cell membrane</location>
        <topology evidence="1">Peripheral membrane protein</topology>
    </subcellularLocation>
</comment>
<feature type="domain" description="ABC transporter" evidence="10">
    <location>
        <begin position="263"/>
        <end position="507"/>
    </location>
</feature>
<keyword evidence="4" id="KW-0762">Sugar transport</keyword>
<dbReference type="SUPFAM" id="SSF52540">
    <property type="entry name" value="P-loop containing nucleoside triphosphate hydrolases"/>
    <property type="match status" value="2"/>
</dbReference>
<keyword evidence="8" id="KW-1278">Translocase</keyword>
<dbReference type="EMBL" id="BMJQ01000017">
    <property type="protein sequence ID" value="GGF41381.1"/>
    <property type="molecule type" value="Genomic_DNA"/>
</dbReference>
<dbReference type="CDD" id="cd03215">
    <property type="entry name" value="ABC_Carb_Monos_II"/>
    <property type="match status" value="1"/>
</dbReference>